<sequence length="150" mass="17715">MATTIGFLELVRLNKLGYRFYSVKNFSKASDCFLMVYKISLRGDYYKPKTPDFEKKWHEFIISNLYMAAKCYTRMGKLLEMVNICRKINLMRPIPVFDYACQFYKMGQEEELKDLKEGTQEEYPYSKCSNPLNVDFFAGLETPNGEFKCF</sequence>
<evidence type="ECO:0000313" key="2">
    <source>
        <dbReference type="Proteomes" id="UP001154114"/>
    </source>
</evidence>
<dbReference type="AlphaFoldDB" id="A0A9P0FYM6"/>
<gene>
    <name evidence="1" type="ORF">CINC_LOCUS10140</name>
</gene>
<dbReference type="EMBL" id="LR824034">
    <property type="protein sequence ID" value="CAH0602515.1"/>
    <property type="molecule type" value="Genomic_DNA"/>
</dbReference>
<organism evidence="1 2">
    <name type="scientific">Chrysodeixis includens</name>
    <name type="common">Soybean looper</name>
    <name type="synonym">Pseudoplusia includens</name>
    <dbReference type="NCBI Taxonomy" id="689277"/>
    <lineage>
        <taxon>Eukaryota</taxon>
        <taxon>Metazoa</taxon>
        <taxon>Ecdysozoa</taxon>
        <taxon>Arthropoda</taxon>
        <taxon>Hexapoda</taxon>
        <taxon>Insecta</taxon>
        <taxon>Pterygota</taxon>
        <taxon>Neoptera</taxon>
        <taxon>Endopterygota</taxon>
        <taxon>Lepidoptera</taxon>
        <taxon>Glossata</taxon>
        <taxon>Ditrysia</taxon>
        <taxon>Noctuoidea</taxon>
        <taxon>Noctuidae</taxon>
        <taxon>Plusiinae</taxon>
        <taxon>Chrysodeixis</taxon>
    </lineage>
</organism>
<reference evidence="1" key="1">
    <citation type="submission" date="2021-12" db="EMBL/GenBank/DDBJ databases">
        <authorList>
            <person name="King R."/>
        </authorList>
    </citation>
    <scope>NUCLEOTIDE SEQUENCE</scope>
</reference>
<name>A0A9P0FYM6_CHRIL</name>
<dbReference type="Proteomes" id="UP001154114">
    <property type="component" value="Chromosome 31"/>
</dbReference>
<evidence type="ECO:0000313" key="1">
    <source>
        <dbReference type="EMBL" id="CAH0602515.1"/>
    </source>
</evidence>
<keyword evidence="2" id="KW-1185">Reference proteome</keyword>
<protein>
    <submittedName>
        <fullName evidence="1">Uncharacterized protein</fullName>
    </submittedName>
</protein>
<accession>A0A9P0FYM6</accession>
<proteinExistence type="predicted"/>
<dbReference type="OrthoDB" id="7057737at2759"/>